<organism evidence="1 2">
    <name type="scientific">Raphanus sativus</name>
    <name type="common">Radish</name>
    <name type="synonym">Raphanus raphanistrum var. sativus</name>
    <dbReference type="NCBI Taxonomy" id="3726"/>
    <lineage>
        <taxon>Eukaryota</taxon>
        <taxon>Viridiplantae</taxon>
        <taxon>Streptophyta</taxon>
        <taxon>Embryophyta</taxon>
        <taxon>Tracheophyta</taxon>
        <taxon>Spermatophyta</taxon>
        <taxon>Magnoliopsida</taxon>
        <taxon>eudicotyledons</taxon>
        <taxon>Gunneridae</taxon>
        <taxon>Pentapetalae</taxon>
        <taxon>rosids</taxon>
        <taxon>malvids</taxon>
        <taxon>Brassicales</taxon>
        <taxon>Brassicaceae</taxon>
        <taxon>Brassiceae</taxon>
        <taxon>Raphanus</taxon>
    </lineage>
</organism>
<evidence type="ECO:0000313" key="3">
    <source>
        <dbReference type="RefSeq" id="XP_056844138.1"/>
    </source>
</evidence>
<gene>
    <name evidence="2 3 4 5 6 7" type="primary">LOC130496238</name>
    <name evidence="8" type="synonym">LOC130512638</name>
</gene>
<dbReference type="RefSeq" id="XP_056844139.1">
    <property type="nucleotide sequence ID" value="XM_056988159.1"/>
</dbReference>
<reference evidence="1" key="1">
    <citation type="journal article" date="2019" name="Database">
        <title>The radish genome database (RadishGD): an integrated information resource for radish genomics.</title>
        <authorList>
            <person name="Yu H.J."/>
            <person name="Baek S."/>
            <person name="Lee Y.J."/>
            <person name="Cho A."/>
            <person name="Mun J.H."/>
        </authorList>
    </citation>
    <scope>NUCLEOTIDE SEQUENCE [LARGE SCALE GENOMIC DNA]</scope>
    <source>
        <strain evidence="1">cv. WK10039</strain>
    </source>
</reference>
<dbReference type="RefSeq" id="XP_056866805.1">
    <property type="nucleotide sequence ID" value="XM_057010825.1"/>
</dbReference>
<dbReference type="RefSeq" id="XP_056844141.1">
    <property type="nucleotide sequence ID" value="XM_056988161.1"/>
</dbReference>
<accession>A0A9W3BXX1</accession>
<evidence type="ECO:0000313" key="8">
    <source>
        <dbReference type="RefSeq" id="XP_056866805.1"/>
    </source>
</evidence>
<dbReference type="AlphaFoldDB" id="A0A9W3BXX1"/>
<name>A0A9W3BXX1_RAPSA</name>
<dbReference type="Proteomes" id="UP000504610">
    <property type="component" value="Chromosome 6"/>
</dbReference>
<dbReference type="KEGG" id="rsz:130512638"/>
<dbReference type="RefSeq" id="XP_056844142.1">
    <property type="nucleotide sequence ID" value="XM_056988162.1"/>
</dbReference>
<evidence type="ECO:0000313" key="7">
    <source>
        <dbReference type="RefSeq" id="XP_056844142.1"/>
    </source>
</evidence>
<evidence type="ECO:0000313" key="2">
    <source>
        <dbReference type="RefSeq" id="XP_056844137.1"/>
    </source>
</evidence>
<evidence type="ECO:0000313" key="1">
    <source>
        <dbReference type="Proteomes" id="UP000504610"/>
    </source>
</evidence>
<dbReference type="KEGG" id="rsz:130496238"/>
<evidence type="ECO:0000313" key="6">
    <source>
        <dbReference type="RefSeq" id="XP_056844141.1"/>
    </source>
</evidence>
<dbReference type="RefSeq" id="XP_056844138.1">
    <property type="nucleotide sequence ID" value="XM_056988158.1"/>
</dbReference>
<evidence type="ECO:0000313" key="4">
    <source>
        <dbReference type="RefSeq" id="XP_056844139.1"/>
    </source>
</evidence>
<proteinExistence type="predicted"/>
<dbReference type="Proteomes" id="UP000504610">
    <property type="component" value="Chromosome 5"/>
</dbReference>
<dbReference type="GeneID" id="130496238"/>
<dbReference type="RefSeq" id="XP_056844137.1">
    <property type="nucleotide sequence ID" value="XM_056988157.1"/>
</dbReference>
<protein>
    <submittedName>
        <fullName evidence="2 3">Uncharacterized protein LOC130496238</fullName>
    </submittedName>
    <submittedName>
        <fullName evidence="8">Uncharacterized protein LOC130512638</fullName>
    </submittedName>
</protein>
<sequence length="102" mass="11865">MVSDLLLQWSIWITHVQSLQIKVHKRLHEQFEVLRSTRNGVSRLMVWSAVYTKTCCIYVPVKEEAFYIVEKDAEVANIETSGAICKSYRETDMMVSLDIVRV</sequence>
<dbReference type="RefSeq" id="XP_056844140.1">
    <property type="nucleotide sequence ID" value="XM_056988160.1"/>
</dbReference>
<evidence type="ECO:0000313" key="5">
    <source>
        <dbReference type="RefSeq" id="XP_056844140.1"/>
    </source>
</evidence>
<keyword evidence="1" id="KW-1185">Reference proteome</keyword>
<reference evidence="2 3" key="2">
    <citation type="submission" date="2025-04" db="UniProtKB">
        <authorList>
            <consortium name="RefSeq"/>
        </authorList>
    </citation>
    <scope>IDENTIFICATION</scope>
    <source>
        <tissue evidence="2 3">Leaf</tissue>
    </source>
</reference>